<proteinExistence type="predicted"/>
<feature type="transmembrane region" description="Helical" evidence="1">
    <location>
        <begin position="47"/>
        <end position="70"/>
    </location>
</feature>
<comment type="caution">
    <text evidence="2">The sequence shown here is derived from an EMBL/GenBank/DDBJ whole genome shotgun (WGS) entry which is preliminary data.</text>
</comment>
<dbReference type="EMBL" id="JAUEPP010000002">
    <property type="protein sequence ID" value="KAK3351459.1"/>
    <property type="molecule type" value="Genomic_DNA"/>
</dbReference>
<keyword evidence="1" id="KW-1133">Transmembrane helix</keyword>
<accession>A0AAE0MV58</accession>
<keyword evidence="1" id="KW-0472">Membrane</keyword>
<evidence type="ECO:0000313" key="3">
    <source>
        <dbReference type="Proteomes" id="UP001278500"/>
    </source>
</evidence>
<organism evidence="2 3">
    <name type="scientific">Neurospora tetraspora</name>
    <dbReference type="NCBI Taxonomy" id="94610"/>
    <lineage>
        <taxon>Eukaryota</taxon>
        <taxon>Fungi</taxon>
        <taxon>Dikarya</taxon>
        <taxon>Ascomycota</taxon>
        <taxon>Pezizomycotina</taxon>
        <taxon>Sordariomycetes</taxon>
        <taxon>Sordariomycetidae</taxon>
        <taxon>Sordariales</taxon>
        <taxon>Sordariaceae</taxon>
        <taxon>Neurospora</taxon>
    </lineage>
</organism>
<keyword evidence="1" id="KW-0812">Transmembrane</keyword>
<keyword evidence="3" id="KW-1185">Reference proteome</keyword>
<evidence type="ECO:0000256" key="1">
    <source>
        <dbReference type="SAM" id="Phobius"/>
    </source>
</evidence>
<dbReference type="AlphaFoldDB" id="A0AAE0MV58"/>
<reference evidence="2" key="1">
    <citation type="journal article" date="2023" name="Mol. Phylogenet. Evol.">
        <title>Genome-scale phylogeny and comparative genomics of the fungal order Sordariales.</title>
        <authorList>
            <person name="Hensen N."/>
            <person name="Bonometti L."/>
            <person name="Westerberg I."/>
            <person name="Brannstrom I.O."/>
            <person name="Guillou S."/>
            <person name="Cros-Aarteil S."/>
            <person name="Calhoun S."/>
            <person name="Haridas S."/>
            <person name="Kuo A."/>
            <person name="Mondo S."/>
            <person name="Pangilinan J."/>
            <person name="Riley R."/>
            <person name="LaButti K."/>
            <person name="Andreopoulos B."/>
            <person name="Lipzen A."/>
            <person name="Chen C."/>
            <person name="Yan M."/>
            <person name="Daum C."/>
            <person name="Ng V."/>
            <person name="Clum A."/>
            <person name="Steindorff A."/>
            <person name="Ohm R.A."/>
            <person name="Martin F."/>
            <person name="Silar P."/>
            <person name="Natvig D.O."/>
            <person name="Lalanne C."/>
            <person name="Gautier V."/>
            <person name="Ament-Velasquez S.L."/>
            <person name="Kruys A."/>
            <person name="Hutchinson M.I."/>
            <person name="Powell A.J."/>
            <person name="Barry K."/>
            <person name="Miller A.N."/>
            <person name="Grigoriev I.V."/>
            <person name="Debuchy R."/>
            <person name="Gladieux P."/>
            <person name="Hiltunen Thoren M."/>
            <person name="Johannesson H."/>
        </authorList>
    </citation>
    <scope>NUCLEOTIDE SEQUENCE</scope>
    <source>
        <strain evidence="2">CBS 560.94</strain>
    </source>
</reference>
<dbReference type="RefSeq" id="XP_062684754.1">
    <property type="nucleotide sequence ID" value="XM_062820690.1"/>
</dbReference>
<gene>
    <name evidence="2" type="ORF">B0H65DRAFT_118557</name>
</gene>
<evidence type="ECO:0000313" key="2">
    <source>
        <dbReference type="EMBL" id="KAK3351459.1"/>
    </source>
</evidence>
<dbReference type="GeneID" id="87857844"/>
<name>A0AAE0MV58_9PEZI</name>
<sequence length="153" mass="17543">MGGRFDDLESVTCSSFSMPRQGTSQCFDFQVVPIFCPEAVPILTIRWMFLAMPTRLSILPIVLILMMCGIDIRSDRNNQRLDLPTRSGISGNYNYVGSYIHAAHVRKVYIVCIGAPSLVDTRRLHTHFLEAKLIFDRVYLARTSKTKRWQKRS</sequence>
<reference evidence="2" key="2">
    <citation type="submission" date="2023-06" db="EMBL/GenBank/DDBJ databases">
        <authorList>
            <consortium name="Lawrence Berkeley National Laboratory"/>
            <person name="Haridas S."/>
            <person name="Hensen N."/>
            <person name="Bonometti L."/>
            <person name="Westerberg I."/>
            <person name="Brannstrom I.O."/>
            <person name="Guillou S."/>
            <person name="Cros-Aarteil S."/>
            <person name="Calhoun S."/>
            <person name="Kuo A."/>
            <person name="Mondo S."/>
            <person name="Pangilinan J."/>
            <person name="Riley R."/>
            <person name="Labutti K."/>
            <person name="Andreopoulos B."/>
            <person name="Lipzen A."/>
            <person name="Chen C."/>
            <person name="Yanf M."/>
            <person name="Daum C."/>
            <person name="Ng V."/>
            <person name="Clum A."/>
            <person name="Steindorff A."/>
            <person name="Ohm R."/>
            <person name="Martin F."/>
            <person name="Silar P."/>
            <person name="Natvig D."/>
            <person name="Lalanne C."/>
            <person name="Gautier V."/>
            <person name="Ament-Velasquez S.L."/>
            <person name="Kruys A."/>
            <person name="Hutchinson M.I."/>
            <person name="Powell A.J."/>
            <person name="Barry K."/>
            <person name="Miller A.N."/>
            <person name="Grigoriev I.V."/>
            <person name="Debuchy R."/>
            <person name="Gladieux P."/>
            <person name="Thoren M.H."/>
            <person name="Johannesson H."/>
        </authorList>
    </citation>
    <scope>NUCLEOTIDE SEQUENCE</scope>
    <source>
        <strain evidence="2">CBS 560.94</strain>
    </source>
</reference>
<protein>
    <submittedName>
        <fullName evidence="2">Uncharacterized protein</fullName>
    </submittedName>
</protein>
<dbReference type="Proteomes" id="UP001278500">
    <property type="component" value="Unassembled WGS sequence"/>
</dbReference>